<protein>
    <recommendedName>
        <fullName evidence="1">Reverse transcriptase Ty1/copia-type domain-containing protein</fullName>
    </recommendedName>
</protein>
<evidence type="ECO:0000313" key="3">
    <source>
        <dbReference type="Proteomes" id="UP000257109"/>
    </source>
</evidence>
<dbReference type="InterPro" id="IPR013103">
    <property type="entry name" value="RVT_2"/>
</dbReference>
<comment type="caution">
    <text evidence="2">The sequence shown here is derived from an EMBL/GenBank/DDBJ whole genome shotgun (WGS) entry which is preliminary data.</text>
</comment>
<dbReference type="Pfam" id="PF07727">
    <property type="entry name" value="RVT_2"/>
    <property type="match status" value="1"/>
</dbReference>
<dbReference type="Proteomes" id="UP000257109">
    <property type="component" value="Unassembled WGS sequence"/>
</dbReference>
<evidence type="ECO:0000313" key="2">
    <source>
        <dbReference type="EMBL" id="RDX78418.1"/>
    </source>
</evidence>
<reference evidence="2" key="1">
    <citation type="submission" date="2018-05" db="EMBL/GenBank/DDBJ databases">
        <title>Draft genome of Mucuna pruriens seed.</title>
        <authorList>
            <person name="Nnadi N.E."/>
            <person name="Vos R."/>
            <person name="Hasami M.H."/>
            <person name="Devisetty U.K."/>
            <person name="Aguiy J.C."/>
        </authorList>
    </citation>
    <scope>NUCLEOTIDE SEQUENCE [LARGE SCALE GENOMIC DNA]</scope>
    <source>
        <strain evidence="2">JCA_2017</strain>
    </source>
</reference>
<accession>A0A371FJB8</accession>
<keyword evidence="3" id="KW-1185">Reference proteome</keyword>
<name>A0A371FJB8_MUCPR</name>
<dbReference type="EMBL" id="QJKJ01008875">
    <property type="protein sequence ID" value="RDX78418.1"/>
    <property type="molecule type" value="Genomic_DNA"/>
</dbReference>
<gene>
    <name evidence="2" type="ORF">CR513_41314</name>
</gene>
<evidence type="ECO:0000259" key="1">
    <source>
        <dbReference type="Pfam" id="PF07727"/>
    </source>
</evidence>
<dbReference type="AlphaFoldDB" id="A0A371FJB8"/>
<dbReference type="OrthoDB" id="7473114at2759"/>
<feature type="non-terminal residue" evidence="2">
    <location>
        <position position="1"/>
    </location>
</feature>
<organism evidence="2 3">
    <name type="scientific">Mucuna pruriens</name>
    <name type="common">Velvet bean</name>
    <name type="synonym">Dolichos pruriens</name>
    <dbReference type="NCBI Taxonomy" id="157652"/>
    <lineage>
        <taxon>Eukaryota</taxon>
        <taxon>Viridiplantae</taxon>
        <taxon>Streptophyta</taxon>
        <taxon>Embryophyta</taxon>
        <taxon>Tracheophyta</taxon>
        <taxon>Spermatophyta</taxon>
        <taxon>Magnoliopsida</taxon>
        <taxon>eudicotyledons</taxon>
        <taxon>Gunneridae</taxon>
        <taxon>Pentapetalae</taxon>
        <taxon>rosids</taxon>
        <taxon>fabids</taxon>
        <taxon>Fabales</taxon>
        <taxon>Fabaceae</taxon>
        <taxon>Papilionoideae</taxon>
        <taxon>50 kb inversion clade</taxon>
        <taxon>NPAAA clade</taxon>
        <taxon>indigoferoid/millettioid clade</taxon>
        <taxon>Phaseoleae</taxon>
        <taxon>Mucuna</taxon>
    </lineage>
</organism>
<sequence>MIPIEEEEEDTATPVFNKTYVVRRLLQLKDQELFQDLAVNSEGELIHFALIAKVEPVEFDKIETEEKWLKAMTEEINFIKKNQTSELEDPPSNKKPIALKWVFKIKGNPRGEVVKNKARLVTKEIWNRLWKSLCPVVRIETIKLVVAIATSAS</sequence>
<dbReference type="STRING" id="157652.A0A371FJB8"/>
<feature type="domain" description="Reverse transcriptase Ty1/copia-type" evidence="1">
    <location>
        <begin position="82"/>
        <end position="151"/>
    </location>
</feature>
<proteinExistence type="predicted"/>